<dbReference type="EMBL" id="SHOA02000019">
    <property type="protein sequence ID" value="TDH64722.1"/>
    <property type="molecule type" value="Genomic_DNA"/>
</dbReference>
<dbReference type="KEGG" id="blac:94346241"/>
<dbReference type="InterPro" id="IPR016464">
    <property type="entry name" value="NADH_Ub_cplx-1_asu_su-2"/>
</dbReference>
<accession>A0A976FBG8</accession>
<comment type="function">
    <text evidence="1">Accessory subunit of the mitochondrial membrane respiratory chain NADH dehydrogenase (Complex I), that is believed not to be involved in catalysis. Complex I functions in the transfer of electrons from NADH to the respiratory chain. The immediate electron acceptor for the enzyme is believed to be ubiquinone.</text>
</comment>
<evidence type="ECO:0000256" key="8">
    <source>
        <dbReference type="ARBA" id="ARBA00023128"/>
    </source>
</evidence>
<dbReference type="AlphaFoldDB" id="A0A976FBG8"/>
<evidence type="ECO:0000256" key="9">
    <source>
        <dbReference type="ARBA" id="ARBA00023136"/>
    </source>
</evidence>
<comment type="similarity">
    <text evidence="3">Belongs to the complex I NDUFA2 subunit family.</text>
</comment>
<keyword evidence="12" id="KW-1185">Reference proteome</keyword>
<evidence type="ECO:0000259" key="10">
    <source>
        <dbReference type="SMART" id="SM00916"/>
    </source>
</evidence>
<keyword evidence="8" id="KW-0496">Mitochondrion</keyword>
<evidence type="ECO:0000256" key="7">
    <source>
        <dbReference type="ARBA" id="ARBA00022982"/>
    </source>
</evidence>
<evidence type="ECO:0000313" key="11">
    <source>
        <dbReference type="EMBL" id="TDH64722.1"/>
    </source>
</evidence>
<proteinExistence type="inferred from homology"/>
<comment type="caution">
    <text evidence="11">The sequence shown here is derived from an EMBL/GenBank/DDBJ whole genome shotgun (WGS) entry which is preliminary data.</text>
</comment>
<evidence type="ECO:0000256" key="3">
    <source>
        <dbReference type="ARBA" id="ARBA00008939"/>
    </source>
</evidence>
<name>A0A976FBG8_BRELC</name>
<dbReference type="Proteomes" id="UP000294530">
    <property type="component" value="Unassembled WGS sequence"/>
</dbReference>
<dbReference type="Pfam" id="PF05047">
    <property type="entry name" value="L51_S25_CI-B8"/>
    <property type="match status" value="1"/>
</dbReference>
<dbReference type="PANTHER" id="PTHR12878:SF0">
    <property type="entry name" value="NADH DEHYDROGENASE [UBIQUINONE] 1 ALPHA SUBCOMPLEX SUBUNIT 2"/>
    <property type="match status" value="1"/>
</dbReference>
<dbReference type="InterPro" id="IPR007741">
    <property type="entry name" value="Ribosomal_mL43/mS25/NADH_DH"/>
</dbReference>
<reference evidence="11 12" key="1">
    <citation type="journal article" date="2021" name="Genome Biol.">
        <title>AFLAP: assembly-free linkage analysis pipeline using k-mers from genome sequencing data.</title>
        <authorList>
            <person name="Fletcher K."/>
            <person name="Zhang L."/>
            <person name="Gil J."/>
            <person name="Han R."/>
            <person name="Cavanaugh K."/>
            <person name="Michelmore R."/>
        </authorList>
    </citation>
    <scope>NUCLEOTIDE SEQUENCE [LARGE SCALE GENOMIC DNA]</scope>
    <source>
        <strain evidence="11 12">SF5</strain>
    </source>
</reference>
<dbReference type="OrthoDB" id="122652at2759"/>
<feature type="domain" description="Ribosomal protein/NADH dehydrogenase" evidence="10">
    <location>
        <begin position="5"/>
        <end position="67"/>
    </location>
</feature>
<evidence type="ECO:0000256" key="5">
    <source>
        <dbReference type="ARBA" id="ARBA00022660"/>
    </source>
</evidence>
<dbReference type="GO" id="GO:0005743">
    <property type="term" value="C:mitochondrial inner membrane"/>
    <property type="evidence" value="ECO:0007669"/>
    <property type="project" value="UniProtKB-SubCell"/>
</dbReference>
<dbReference type="PANTHER" id="PTHR12878">
    <property type="entry name" value="NADH-UBIQUINONE OXIDOREDUCTASE B8 SUBUNIT"/>
    <property type="match status" value="1"/>
</dbReference>
<keyword evidence="6" id="KW-0999">Mitochondrion inner membrane</keyword>
<dbReference type="SUPFAM" id="SSF52833">
    <property type="entry name" value="Thioredoxin-like"/>
    <property type="match status" value="1"/>
</dbReference>
<dbReference type="InterPro" id="IPR036249">
    <property type="entry name" value="Thioredoxin-like_sf"/>
</dbReference>
<evidence type="ECO:0000256" key="2">
    <source>
        <dbReference type="ARBA" id="ARBA00004443"/>
    </source>
</evidence>
<dbReference type="Gene3D" id="3.40.30.10">
    <property type="entry name" value="Glutaredoxin"/>
    <property type="match status" value="1"/>
</dbReference>
<evidence type="ECO:0000256" key="6">
    <source>
        <dbReference type="ARBA" id="ARBA00022792"/>
    </source>
</evidence>
<keyword evidence="4" id="KW-0813">Transport</keyword>
<protein>
    <recommendedName>
        <fullName evidence="10">Ribosomal protein/NADH dehydrogenase domain-containing protein</fullName>
    </recommendedName>
</protein>
<dbReference type="SMART" id="SM00916">
    <property type="entry name" value="L51_S25_CI-B8"/>
    <property type="match status" value="1"/>
</dbReference>
<gene>
    <name evidence="11" type="ORF">CCR75_002473</name>
</gene>
<evidence type="ECO:0000256" key="4">
    <source>
        <dbReference type="ARBA" id="ARBA00022448"/>
    </source>
</evidence>
<dbReference type="RefSeq" id="XP_067814221.1">
    <property type="nucleotide sequence ID" value="XM_067960570.1"/>
</dbReference>
<keyword evidence="9" id="KW-0472">Membrane</keyword>
<evidence type="ECO:0000313" key="12">
    <source>
        <dbReference type="Proteomes" id="UP000294530"/>
    </source>
</evidence>
<comment type="subcellular location">
    <subcellularLocation>
        <location evidence="2">Mitochondrion inner membrane</location>
        <topology evidence="2">Peripheral membrane protein</topology>
        <orientation evidence="2">Matrix side</orientation>
    </subcellularLocation>
</comment>
<keyword evidence="5" id="KW-0679">Respiratory chain</keyword>
<sequence length="122" mass="13854">MLSTFFRKNYTELKMLNPLTPMVYREAEEMDPFVYARFDWGEEKKVPVPDKSDKEILAVLKGLVDHGLGLPKSPESDIIVAAPIIEAFKGEDAYEPLNLTWDGKSVRRNPAFDIPIEEALKA</sequence>
<keyword evidence="7" id="KW-0249">Electron transport</keyword>
<dbReference type="GeneID" id="94346241"/>
<evidence type="ECO:0000256" key="1">
    <source>
        <dbReference type="ARBA" id="ARBA00003195"/>
    </source>
</evidence>
<organism evidence="11 12">
    <name type="scientific">Bremia lactucae</name>
    <name type="common">Lettuce downy mildew</name>
    <dbReference type="NCBI Taxonomy" id="4779"/>
    <lineage>
        <taxon>Eukaryota</taxon>
        <taxon>Sar</taxon>
        <taxon>Stramenopiles</taxon>
        <taxon>Oomycota</taxon>
        <taxon>Peronosporomycetes</taxon>
        <taxon>Peronosporales</taxon>
        <taxon>Peronosporaceae</taxon>
        <taxon>Bremia</taxon>
    </lineage>
</organism>